<gene>
    <name evidence="2" type="ORF">PVK06_016690</name>
</gene>
<dbReference type="EMBL" id="JARKNE010000005">
    <property type="protein sequence ID" value="KAK5832883.1"/>
    <property type="molecule type" value="Genomic_DNA"/>
</dbReference>
<reference evidence="2 3" key="1">
    <citation type="submission" date="2023-03" db="EMBL/GenBank/DDBJ databases">
        <title>WGS of Gossypium arboreum.</title>
        <authorList>
            <person name="Yu D."/>
        </authorList>
    </citation>
    <scope>NUCLEOTIDE SEQUENCE [LARGE SCALE GENOMIC DNA]</scope>
    <source>
        <tissue evidence="2">Leaf</tissue>
    </source>
</reference>
<dbReference type="Proteomes" id="UP001358586">
    <property type="component" value="Chromosome 5"/>
</dbReference>
<proteinExistence type="predicted"/>
<evidence type="ECO:0000313" key="3">
    <source>
        <dbReference type="Proteomes" id="UP001358586"/>
    </source>
</evidence>
<name>A0ABR0Q1S2_GOSAR</name>
<protein>
    <submittedName>
        <fullName evidence="2">Uncharacterized protein</fullName>
    </submittedName>
</protein>
<keyword evidence="3" id="KW-1185">Reference proteome</keyword>
<organism evidence="2 3">
    <name type="scientific">Gossypium arboreum</name>
    <name type="common">Tree cotton</name>
    <name type="synonym">Gossypium nanking</name>
    <dbReference type="NCBI Taxonomy" id="29729"/>
    <lineage>
        <taxon>Eukaryota</taxon>
        <taxon>Viridiplantae</taxon>
        <taxon>Streptophyta</taxon>
        <taxon>Embryophyta</taxon>
        <taxon>Tracheophyta</taxon>
        <taxon>Spermatophyta</taxon>
        <taxon>Magnoliopsida</taxon>
        <taxon>eudicotyledons</taxon>
        <taxon>Gunneridae</taxon>
        <taxon>Pentapetalae</taxon>
        <taxon>rosids</taxon>
        <taxon>malvids</taxon>
        <taxon>Malvales</taxon>
        <taxon>Malvaceae</taxon>
        <taxon>Malvoideae</taxon>
        <taxon>Gossypium</taxon>
    </lineage>
</organism>
<feature type="region of interest" description="Disordered" evidence="1">
    <location>
        <begin position="68"/>
        <end position="100"/>
    </location>
</feature>
<evidence type="ECO:0000313" key="2">
    <source>
        <dbReference type="EMBL" id="KAK5832883.1"/>
    </source>
</evidence>
<sequence length="100" mass="11624">MMETIRTKIIFLIVKKKEEADKWKGMLCPKIKKKLDVNKKDSLRYVPSHAGRDKYQAAPTQLPTTPIHQQAALREKLPFKRKPTTVRRMPPTQESSVTDH</sequence>
<accession>A0ABR0Q1S2</accession>
<comment type="caution">
    <text evidence="2">The sequence shown here is derived from an EMBL/GenBank/DDBJ whole genome shotgun (WGS) entry which is preliminary data.</text>
</comment>
<evidence type="ECO:0000256" key="1">
    <source>
        <dbReference type="SAM" id="MobiDB-lite"/>
    </source>
</evidence>